<feature type="region of interest" description="Disordered" evidence="1">
    <location>
        <begin position="73"/>
        <end position="104"/>
    </location>
</feature>
<reference evidence="2" key="1">
    <citation type="submission" date="2023-11" db="EMBL/GenBank/DDBJ databases">
        <authorList>
            <person name="De Vega J J."/>
            <person name="De Vega J J."/>
        </authorList>
    </citation>
    <scope>NUCLEOTIDE SEQUENCE</scope>
</reference>
<proteinExistence type="predicted"/>
<dbReference type="AlphaFoldDB" id="A0AAD2K656"/>
<keyword evidence="3" id="KW-1185">Reference proteome</keyword>
<evidence type="ECO:0000313" key="3">
    <source>
        <dbReference type="Proteomes" id="UP001295794"/>
    </source>
</evidence>
<accession>A0AAD2K656</accession>
<feature type="compositionally biased region" description="Basic and acidic residues" evidence="1">
    <location>
        <begin position="88"/>
        <end position="97"/>
    </location>
</feature>
<organism evidence="2 3">
    <name type="scientific">Mycena citricolor</name>
    <dbReference type="NCBI Taxonomy" id="2018698"/>
    <lineage>
        <taxon>Eukaryota</taxon>
        <taxon>Fungi</taxon>
        <taxon>Dikarya</taxon>
        <taxon>Basidiomycota</taxon>
        <taxon>Agaricomycotina</taxon>
        <taxon>Agaricomycetes</taxon>
        <taxon>Agaricomycetidae</taxon>
        <taxon>Agaricales</taxon>
        <taxon>Marasmiineae</taxon>
        <taxon>Mycenaceae</taxon>
        <taxon>Mycena</taxon>
    </lineage>
</organism>
<evidence type="ECO:0000256" key="1">
    <source>
        <dbReference type="SAM" id="MobiDB-lite"/>
    </source>
</evidence>
<dbReference type="Proteomes" id="UP001295794">
    <property type="component" value="Unassembled WGS sequence"/>
</dbReference>
<evidence type="ECO:0000313" key="2">
    <source>
        <dbReference type="EMBL" id="CAK5281020.1"/>
    </source>
</evidence>
<dbReference type="EMBL" id="CAVNYO010000441">
    <property type="protein sequence ID" value="CAK5281020.1"/>
    <property type="molecule type" value="Genomic_DNA"/>
</dbReference>
<protein>
    <submittedName>
        <fullName evidence="2">Uncharacterized protein</fullName>
    </submittedName>
</protein>
<sequence>MHWSGTASLIWLQVSTGNSGENLILPGCGASIRLRSLPLRNSHFISLSFKLLVPSHALPCQGSKIGQLATVPDMSNDRQHATQPDHPAQNERGREMRNALNVVD</sequence>
<comment type="caution">
    <text evidence="2">The sequence shown here is derived from an EMBL/GenBank/DDBJ whole genome shotgun (WGS) entry which is preliminary data.</text>
</comment>
<gene>
    <name evidence="2" type="ORF">MYCIT1_LOCUS31845</name>
</gene>
<name>A0AAD2K656_9AGAR</name>